<feature type="region of interest" description="Disordered" evidence="1">
    <location>
        <begin position="252"/>
        <end position="273"/>
    </location>
</feature>
<evidence type="ECO:0000313" key="5">
    <source>
        <dbReference type="Proteomes" id="UP000186455"/>
    </source>
</evidence>
<comment type="caution">
    <text evidence="4">The sequence shown here is derived from an EMBL/GenBank/DDBJ whole genome shotgun (WGS) entry which is preliminary data.</text>
</comment>
<dbReference type="AlphaFoldDB" id="A0A1Q4UXK9"/>
<accession>A0A1Q4UXK9</accession>
<feature type="signal peptide" evidence="2">
    <location>
        <begin position="1"/>
        <end position="29"/>
    </location>
</feature>
<proteinExistence type="predicted"/>
<evidence type="ECO:0000259" key="3">
    <source>
        <dbReference type="Pfam" id="PF00144"/>
    </source>
</evidence>
<protein>
    <recommendedName>
        <fullName evidence="3">Beta-lactamase-related domain-containing protein</fullName>
    </recommendedName>
</protein>
<gene>
    <name evidence="4" type="ORF">AB852_36025</name>
</gene>
<keyword evidence="5" id="KW-1185">Reference proteome</keyword>
<dbReference type="PANTHER" id="PTHR46825:SF7">
    <property type="entry name" value="D-ALANYL-D-ALANINE CARBOXYPEPTIDASE"/>
    <property type="match status" value="1"/>
</dbReference>
<dbReference type="Proteomes" id="UP000186455">
    <property type="component" value="Unassembled WGS sequence"/>
</dbReference>
<dbReference type="STRING" id="1048205.AB852_36025"/>
<keyword evidence="2" id="KW-0732">Signal</keyword>
<dbReference type="PANTHER" id="PTHR46825">
    <property type="entry name" value="D-ALANYL-D-ALANINE-CARBOXYPEPTIDASE/ENDOPEPTIDASE AMPH"/>
    <property type="match status" value="1"/>
</dbReference>
<feature type="chain" id="PRO_5012231126" description="Beta-lactamase-related domain-containing protein" evidence="2">
    <location>
        <begin position="30"/>
        <end position="404"/>
    </location>
</feature>
<evidence type="ECO:0000313" key="4">
    <source>
        <dbReference type="EMBL" id="OKH90330.1"/>
    </source>
</evidence>
<dbReference type="SUPFAM" id="SSF56601">
    <property type="entry name" value="beta-lactamase/transpeptidase-like"/>
    <property type="match status" value="1"/>
</dbReference>
<dbReference type="InterPro" id="IPR050491">
    <property type="entry name" value="AmpC-like"/>
</dbReference>
<dbReference type="Pfam" id="PF00144">
    <property type="entry name" value="Beta-lactamase"/>
    <property type="match status" value="1"/>
</dbReference>
<dbReference type="InterPro" id="IPR001466">
    <property type="entry name" value="Beta-lactam-related"/>
</dbReference>
<name>A0A1Q4UXK9_9ACTN</name>
<organism evidence="4 5">
    <name type="scientific">Streptomyces uncialis</name>
    <dbReference type="NCBI Taxonomy" id="1048205"/>
    <lineage>
        <taxon>Bacteria</taxon>
        <taxon>Bacillati</taxon>
        <taxon>Actinomycetota</taxon>
        <taxon>Actinomycetes</taxon>
        <taxon>Kitasatosporales</taxon>
        <taxon>Streptomycetaceae</taxon>
        <taxon>Streptomyces</taxon>
    </lineage>
</organism>
<dbReference type="Gene3D" id="3.40.710.10">
    <property type="entry name" value="DD-peptidase/beta-lactamase superfamily"/>
    <property type="match status" value="1"/>
</dbReference>
<evidence type="ECO:0000256" key="2">
    <source>
        <dbReference type="SAM" id="SignalP"/>
    </source>
</evidence>
<feature type="domain" description="Beta-lactamase-related" evidence="3">
    <location>
        <begin position="73"/>
        <end position="392"/>
    </location>
</feature>
<evidence type="ECO:0000256" key="1">
    <source>
        <dbReference type="SAM" id="MobiDB-lite"/>
    </source>
</evidence>
<sequence length="404" mass="42705">MSRRAATRAGVLMLATAGLVGTLAPQAPAAPATTTAVAPGAGAPARVTGVDPAERLRVLRTVVDSGAATWDMARIVEGGRTVWKGAAGTAVRGTGRQVDPDGRFRIGSITKTFTATVVLQLVGEGRITLDEPVETYLPGVLPDGDRITVRQLLNHTSGLYDYTDDPRYVPVDDAGLARWVRTDRWRTYSAATMVAEASERAPHFPPGQGWRYSNTNYLVAGMLVQRVTGRTWNQEVERRIVHPLRLRDTSMPSASPLIRGPHARNYTRLPSGPVDTTELNPSVAGAGGAGVSSTADLARFHSALFRGTLLRPAELTEMKRTVPTGLGVRYGLGIQRLDSLDGLGCGPLWGHAGGIHGSAAYLFGDADGHRQGVTAVSLYGRADTNAIVTRLNEAVACTGKGGAA</sequence>
<dbReference type="EMBL" id="LFBV01000013">
    <property type="protein sequence ID" value="OKH90330.1"/>
    <property type="molecule type" value="Genomic_DNA"/>
</dbReference>
<reference evidence="4 5" key="1">
    <citation type="submission" date="2015-06" db="EMBL/GenBank/DDBJ databases">
        <title>Cloning and characterization of the uncialamcin biosynthetic gene cluster.</title>
        <authorList>
            <person name="Yan X."/>
            <person name="Huang T."/>
            <person name="Ge H."/>
            <person name="Shen B."/>
        </authorList>
    </citation>
    <scope>NUCLEOTIDE SEQUENCE [LARGE SCALE GENOMIC DNA]</scope>
    <source>
        <strain evidence="4 5">DCA2648</strain>
    </source>
</reference>
<dbReference type="InterPro" id="IPR012338">
    <property type="entry name" value="Beta-lactam/transpept-like"/>
</dbReference>